<dbReference type="Pfam" id="PF19086">
    <property type="entry name" value="Terpene_syn_C_2"/>
    <property type="match status" value="1"/>
</dbReference>
<dbReference type="EMBL" id="JBIAWJ010000030">
    <property type="protein sequence ID" value="MFF4526846.1"/>
    <property type="molecule type" value="Genomic_DNA"/>
</dbReference>
<organism evidence="3 4">
    <name type="scientific">Streptomyces bluensis</name>
    <dbReference type="NCBI Taxonomy" id="33897"/>
    <lineage>
        <taxon>Bacteria</taxon>
        <taxon>Bacillati</taxon>
        <taxon>Actinomycetota</taxon>
        <taxon>Actinomycetes</taxon>
        <taxon>Kitasatosporales</taxon>
        <taxon>Streptomycetaceae</taxon>
        <taxon>Streptomyces</taxon>
    </lineage>
</organism>
<keyword evidence="4" id="KW-1185">Reference proteome</keyword>
<dbReference type="Proteomes" id="UP001602058">
    <property type="component" value="Unassembled WGS sequence"/>
</dbReference>
<protein>
    <recommendedName>
        <fullName evidence="2">Terpene synthase</fullName>
        <ecNumber evidence="2">4.2.3.-</ecNumber>
    </recommendedName>
</protein>
<keyword evidence="2" id="KW-0460">Magnesium</keyword>
<proteinExistence type="inferred from homology"/>
<keyword evidence="1 2" id="KW-0456">Lyase</keyword>
<comment type="similarity">
    <text evidence="2">Belongs to the terpene synthase family.</text>
</comment>
<evidence type="ECO:0000256" key="2">
    <source>
        <dbReference type="RuleBase" id="RU366034"/>
    </source>
</evidence>
<comment type="cofactor">
    <cofactor evidence="2">
        <name>Mg(2+)</name>
        <dbReference type="ChEBI" id="CHEBI:18420"/>
    </cofactor>
</comment>
<dbReference type="InterPro" id="IPR008949">
    <property type="entry name" value="Isoprenoid_synthase_dom_sf"/>
</dbReference>
<dbReference type="EC" id="4.2.3.-" evidence="2"/>
<dbReference type="SFLD" id="SFLDS00005">
    <property type="entry name" value="Isoprenoid_Synthase_Type_I"/>
    <property type="match status" value="1"/>
</dbReference>
<gene>
    <name evidence="3" type="ORF">ACFY1D_36340</name>
</gene>
<comment type="caution">
    <text evidence="3">The sequence shown here is derived from an EMBL/GenBank/DDBJ whole genome shotgun (WGS) entry which is preliminary data.</text>
</comment>
<reference evidence="3 4" key="1">
    <citation type="submission" date="2024-10" db="EMBL/GenBank/DDBJ databases">
        <title>The Natural Products Discovery Center: Release of the First 8490 Sequenced Strains for Exploring Actinobacteria Biosynthetic Diversity.</title>
        <authorList>
            <person name="Kalkreuter E."/>
            <person name="Kautsar S.A."/>
            <person name="Yang D."/>
            <person name="Bader C.D."/>
            <person name="Teijaro C.N."/>
            <person name="Fluegel L."/>
            <person name="Davis C.M."/>
            <person name="Simpson J.R."/>
            <person name="Lauterbach L."/>
            <person name="Steele A.D."/>
            <person name="Gui C."/>
            <person name="Meng S."/>
            <person name="Li G."/>
            <person name="Viehrig K."/>
            <person name="Ye F."/>
            <person name="Su P."/>
            <person name="Kiefer A.F."/>
            <person name="Nichols A."/>
            <person name="Cepeda A.J."/>
            <person name="Yan W."/>
            <person name="Fan B."/>
            <person name="Jiang Y."/>
            <person name="Adhikari A."/>
            <person name="Zheng C.-J."/>
            <person name="Schuster L."/>
            <person name="Cowan T.M."/>
            <person name="Smanski M.J."/>
            <person name="Chevrette M.G."/>
            <person name="De Carvalho L.P.S."/>
            <person name="Shen B."/>
        </authorList>
    </citation>
    <scope>NUCLEOTIDE SEQUENCE [LARGE SCALE GENOMIC DNA]</scope>
    <source>
        <strain evidence="3 4">NPDC001390</strain>
    </source>
</reference>
<evidence type="ECO:0000256" key="1">
    <source>
        <dbReference type="ARBA" id="ARBA00023239"/>
    </source>
</evidence>
<dbReference type="PANTHER" id="PTHR35201">
    <property type="entry name" value="TERPENE SYNTHASE"/>
    <property type="match status" value="1"/>
</dbReference>
<dbReference type="InterPro" id="IPR034686">
    <property type="entry name" value="Terpene_cyclase-like_2"/>
</dbReference>
<sequence length="340" mass="38002">MHSPVSDPVLEAVLPRWPFPAAPSRDPDDVAAVESGGEEWARRFGLIDSGIALHPLRRLCAGELVSHGYPRADTGMRVLITQWTMWYFNLDDHFEDGAAGTSADAAEKAAAPLRRMVDAARHRSALPRAEDSLQRSLSDLLSRTERVMAPVQFHELLAHLDDYFTSLVVESDYRARGVLPDVDAYIALRRDTGPVLPLLDFVEQAECVRLPARFYGTPEYSEMIGCAADIASWINDLCSVSKELHRPDAYNLVVLLHRLESKSLQDAAVETLDRIKERVRSLEGALDRISGSGSGDSYTGSEIAAIRAWANGLLCFQNHVEWYLRHTRYEREEPRSEMSA</sequence>
<dbReference type="RefSeq" id="WP_387892335.1">
    <property type="nucleotide sequence ID" value="NZ_JBIAWJ010000030.1"/>
</dbReference>
<dbReference type="SFLD" id="SFLDG01020">
    <property type="entry name" value="Terpene_Cyclase_Like_2"/>
    <property type="match status" value="1"/>
</dbReference>
<name>A0ABW6UTQ9_9ACTN</name>
<dbReference type="Gene3D" id="1.10.600.10">
    <property type="entry name" value="Farnesyl Diphosphate Synthase"/>
    <property type="match status" value="1"/>
</dbReference>
<evidence type="ECO:0000313" key="3">
    <source>
        <dbReference type="EMBL" id="MFF4526846.1"/>
    </source>
</evidence>
<dbReference type="SUPFAM" id="SSF48576">
    <property type="entry name" value="Terpenoid synthases"/>
    <property type="match status" value="1"/>
</dbReference>
<evidence type="ECO:0000313" key="4">
    <source>
        <dbReference type="Proteomes" id="UP001602058"/>
    </source>
</evidence>
<keyword evidence="2" id="KW-0479">Metal-binding</keyword>
<dbReference type="PANTHER" id="PTHR35201:SF4">
    <property type="entry name" value="BETA-PINACENE SYNTHASE-RELATED"/>
    <property type="match status" value="1"/>
</dbReference>
<accession>A0ABW6UTQ9</accession>